<feature type="binding site" evidence="8">
    <location>
        <position position="154"/>
    </location>
    <ligand>
        <name>substrate</name>
    </ligand>
</feature>
<comment type="catalytic activity">
    <reaction evidence="8">
        <text>L-glutamate + ATP = L-glutamyl 5-phosphate + ADP</text>
        <dbReference type="Rhea" id="RHEA:14877"/>
        <dbReference type="ChEBI" id="CHEBI:29985"/>
        <dbReference type="ChEBI" id="CHEBI:30616"/>
        <dbReference type="ChEBI" id="CHEBI:58274"/>
        <dbReference type="ChEBI" id="CHEBI:456216"/>
        <dbReference type="EC" id="2.7.2.11"/>
    </reaction>
</comment>
<dbReference type="InterPro" id="IPR005715">
    <property type="entry name" value="Glu_5kinase/COase_Synthase"/>
</dbReference>
<evidence type="ECO:0000256" key="5">
    <source>
        <dbReference type="ARBA" id="ARBA00022741"/>
    </source>
</evidence>
<protein>
    <recommendedName>
        <fullName evidence="8">Glutamate 5-kinase</fullName>
        <ecNumber evidence="8">2.7.2.11</ecNumber>
    </recommendedName>
    <alternativeName>
        <fullName evidence="8">Gamma-glutamyl kinase</fullName>
        <shortName evidence="8">GK</shortName>
    </alternativeName>
</protein>
<keyword evidence="6 8" id="KW-0418">Kinase</keyword>
<dbReference type="SUPFAM" id="SSF53633">
    <property type="entry name" value="Carbamate kinase-like"/>
    <property type="match status" value="1"/>
</dbReference>
<keyword evidence="4 8" id="KW-0808">Transferase</keyword>
<dbReference type="Proteomes" id="UP000308054">
    <property type="component" value="Unassembled WGS sequence"/>
</dbReference>
<dbReference type="EMBL" id="SRXW01000002">
    <property type="protein sequence ID" value="TGY89338.1"/>
    <property type="molecule type" value="Genomic_DNA"/>
</dbReference>
<evidence type="ECO:0000256" key="8">
    <source>
        <dbReference type="HAMAP-Rule" id="MF_00456"/>
    </source>
</evidence>
<keyword evidence="1 8" id="KW-0963">Cytoplasm</keyword>
<keyword evidence="7 8" id="KW-0067">ATP-binding</keyword>
<evidence type="ECO:0000256" key="3">
    <source>
        <dbReference type="ARBA" id="ARBA00022650"/>
    </source>
</evidence>
<dbReference type="PRINTS" id="PR00474">
    <property type="entry name" value="GLU5KINASE"/>
</dbReference>
<keyword evidence="11" id="KW-1185">Reference proteome</keyword>
<dbReference type="GO" id="GO:0055129">
    <property type="term" value="P:L-proline biosynthetic process"/>
    <property type="evidence" value="ECO:0007669"/>
    <property type="project" value="UniProtKB-UniRule"/>
</dbReference>
<feature type="binding site" evidence="8">
    <location>
        <position position="166"/>
    </location>
    <ligand>
        <name>substrate</name>
    </ligand>
</feature>
<accession>A0A4S2H214</accession>
<evidence type="ECO:0000313" key="10">
    <source>
        <dbReference type="EMBL" id="TGY89338.1"/>
    </source>
</evidence>
<gene>
    <name evidence="8 10" type="primary">proB</name>
    <name evidence="10" type="ORF">E5163_09495</name>
</gene>
<dbReference type="InterPro" id="IPR019797">
    <property type="entry name" value="Glutamate_5-kinase_CS"/>
</dbReference>
<sequence>MTTQPLRGAQMFRAALDRTARLVIKIGSNQLVDPANGLPRANIFESLAADIAALRQRGAKCVLVTSGAVAFGRHRLGLPMCRALALDEKQAAAAVGQLLLAEAWARAFSQHDILTGQALLCPEDTEHPVRLRNASNTFERLFQLGVLPLVNENDTVATEELRYGDNDCLAARLTSLVRAEGLILLSDIDGLYTKDPSVSPDASPIEHVPFSALAGLDCGGPPRAGGPGTGGMASKLDAARIAVASGCWAVIARASDRPLGAPRQTMRLTFFAPDAAIANAGRI</sequence>
<keyword evidence="3 8" id="KW-0641">Proline biosynthesis</keyword>
<dbReference type="NCBIfam" id="TIGR01027">
    <property type="entry name" value="proB"/>
    <property type="match status" value="1"/>
</dbReference>
<dbReference type="GO" id="GO:0004349">
    <property type="term" value="F:glutamate 5-kinase activity"/>
    <property type="evidence" value="ECO:0007669"/>
    <property type="project" value="UniProtKB-UniRule"/>
</dbReference>
<dbReference type="InterPro" id="IPR036393">
    <property type="entry name" value="AceGlu_kinase-like_sf"/>
</dbReference>
<dbReference type="CDD" id="cd04242">
    <property type="entry name" value="AAK_G5K_ProB"/>
    <property type="match status" value="1"/>
</dbReference>
<evidence type="ECO:0000313" key="11">
    <source>
        <dbReference type="Proteomes" id="UP000308054"/>
    </source>
</evidence>
<name>A0A4S2H214_9PROT</name>
<dbReference type="InterPro" id="IPR001048">
    <property type="entry name" value="Asp/Glu/Uridylate_kinase"/>
</dbReference>
<comment type="caution">
    <text evidence="10">The sequence shown here is derived from an EMBL/GenBank/DDBJ whole genome shotgun (WGS) entry which is preliminary data.</text>
</comment>
<dbReference type="GO" id="GO:0005524">
    <property type="term" value="F:ATP binding"/>
    <property type="evidence" value="ECO:0007669"/>
    <property type="project" value="UniProtKB-KW"/>
</dbReference>
<dbReference type="EC" id="2.7.2.11" evidence="8"/>
<dbReference type="InterPro" id="IPR011529">
    <property type="entry name" value="Glu_5kinase"/>
</dbReference>
<evidence type="ECO:0000256" key="4">
    <source>
        <dbReference type="ARBA" id="ARBA00022679"/>
    </source>
</evidence>
<feature type="binding site" evidence="8">
    <location>
        <position position="66"/>
    </location>
    <ligand>
        <name>substrate</name>
    </ligand>
</feature>
<evidence type="ECO:0000256" key="2">
    <source>
        <dbReference type="ARBA" id="ARBA00022605"/>
    </source>
</evidence>
<dbReference type="FunFam" id="3.40.1160.10:FF:000006">
    <property type="entry name" value="Glutamate 5-kinase"/>
    <property type="match status" value="1"/>
</dbReference>
<proteinExistence type="inferred from homology"/>
<feature type="binding site" evidence="8">
    <location>
        <begin position="229"/>
        <end position="235"/>
    </location>
    <ligand>
        <name>ATP</name>
        <dbReference type="ChEBI" id="CHEBI:30616"/>
    </ligand>
</feature>
<dbReference type="PROSITE" id="PS00902">
    <property type="entry name" value="GLUTAMATE_5_KINASE"/>
    <property type="match status" value="1"/>
</dbReference>
<dbReference type="PIRSF" id="PIRSF000729">
    <property type="entry name" value="GK"/>
    <property type="match status" value="1"/>
</dbReference>
<reference evidence="10 11" key="1">
    <citation type="journal article" date="2017" name="Int. J. Syst. Evol. Microbiol.">
        <title>Marinicauda algicola sp. nov., isolated from a marine red alga Rhodosorus marinus.</title>
        <authorList>
            <person name="Jeong S.E."/>
            <person name="Jeon S.H."/>
            <person name="Chun B.H."/>
            <person name="Kim D.W."/>
            <person name="Jeon C.O."/>
        </authorList>
    </citation>
    <scope>NUCLEOTIDE SEQUENCE [LARGE SCALE GENOMIC DNA]</scope>
    <source>
        <strain evidence="10 11">JCM 31718</strain>
    </source>
</reference>
<evidence type="ECO:0000256" key="6">
    <source>
        <dbReference type="ARBA" id="ARBA00022777"/>
    </source>
</evidence>
<comment type="subcellular location">
    <subcellularLocation>
        <location evidence="8">Cytoplasm</location>
    </subcellularLocation>
</comment>
<dbReference type="RefSeq" id="WP_135995878.1">
    <property type="nucleotide sequence ID" value="NZ_CP071057.1"/>
</dbReference>
<keyword evidence="2 8" id="KW-0028">Amino-acid biosynthesis</keyword>
<dbReference type="Gene3D" id="3.40.1160.10">
    <property type="entry name" value="Acetylglutamate kinase-like"/>
    <property type="match status" value="1"/>
</dbReference>
<dbReference type="InterPro" id="IPR041739">
    <property type="entry name" value="G5K_ProB"/>
</dbReference>
<evidence type="ECO:0000256" key="1">
    <source>
        <dbReference type="ARBA" id="ARBA00022490"/>
    </source>
</evidence>
<comment type="similarity">
    <text evidence="8">Belongs to the glutamate 5-kinase family.</text>
</comment>
<comment type="pathway">
    <text evidence="8">Amino-acid biosynthesis; L-proline biosynthesis; L-glutamate 5-semialdehyde from L-glutamate: step 1/2.</text>
</comment>
<dbReference type="PANTHER" id="PTHR43654:SF1">
    <property type="entry name" value="ISOPENTENYL PHOSPHATE KINASE"/>
    <property type="match status" value="1"/>
</dbReference>
<feature type="domain" description="Aspartate/glutamate/uridylate kinase" evidence="9">
    <location>
        <begin position="21"/>
        <end position="251"/>
    </location>
</feature>
<dbReference type="PANTHER" id="PTHR43654">
    <property type="entry name" value="GLUTAMATE 5-KINASE"/>
    <property type="match status" value="1"/>
</dbReference>
<organism evidence="10 11">
    <name type="scientific">Marinicauda algicola</name>
    <dbReference type="NCBI Taxonomy" id="2029849"/>
    <lineage>
        <taxon>Bacteria</taxon>
        <taxon>Pseudomonadati</taxon>
        <taxon>Pseudomonadota</taxon>
        <taxon>Alphaproteobacteria</taxon>
        <taxon>Maricaulales</taxon>
        <taxon>Maricaulaceae</taxon>
        <taxon>Marinicauda</taxon>
    </lineage>
</organism>
<keyword evidence="5 8" id="KW-0547">Nucleotide-binding</keyword>
<dbReference type="InterPro" id="IPR001057">
    <property type="entry name" value="Glu/AcGlu_kinase"/>
</dbReference>
<evidence type="ECO:0000256" key="7">
    <source>
        <dbReference type="ARBA" id="ARBA00022840"/>
    </source>
</evidence>
<dbReference type="HAMAP" id="MF_00456">
    <property type="entry name" value="ProB"/>
    <property type="match status" value="1"/>
</dbReference>
<feature type="binding site" evidence="8">
    <location>
        <position position="25"/>
    </location>
    <ligand>
        <name>ATP</name>
        <dbReference type="ChEBI" id="CHEBI:30616"/>
    </ligand>
</feature>
<dbReference type="OrthoDB" id="9804434at2"/>
<feature type="binding site" evidence="8">
    <location>
        <begin position="186"/>
        <end position="187"/>
    </location>
    <ligand>
        <name>ATP</name>
        <dbReference type="ChEBI" id="CHEBI:30616"/>
    </ligand>
</feature>
<dbReference type="AlphaFoldDB" id="A0A4S2H214"/>
<evidence type="ECO:0000259" key="9">
    <source>
        <dbReference type="Pfam" id="PF00696"/>
    </source>
</evidence>
<dbReference type="UniPathway" id="UPA00098">
    <property type="reaction ID" value="UER00359"/>
</dbReference>
<comment type="function">
    <text evidence="8">Catalyzes the transfer of a phosphate group to glutamate to form L-glutamate 5-phosphate.</text>
</comment>
<dbReference type="GO" id="GO:0005829">
    <property type="term" value="C:cytosol"/>
    <property type="evidence" value="ECO:0007669"/>
    <property type="project" value="TreeGrafter"/>
</dbReference>
<dbReference type="Pfam" id="PF00696">
    <property type="entry name" value="AA_kinase"/>
    <property type="match status" value="1"/>
</dbReference>